<feature type="compositionally biased region" description="Basic and acidic residues" evidence="1">
    <location>
        <begin position="10"/>
        <end position="19"/>
    </location>
</feature>
<feature type="compositionally biased region" description="Polar residues" evidence="1">
    <location>
        <begin position="22"/>
        <end position="31"/>
    </location>
</feature>
<comment type="caution">
    <text evidence="2">The sequence shown here is derived from an EMBL/GenBank/DDBJ whole genome shotgun (WGS) entry which is preliminary data.</text>
</comment>
<gene>
    <name evidence="2" type="ORF">Taro_002356</name>
</gene>
<organism evidence="2 3">
    <name type="scientific">Colocasia esculenta</name>
    <name type="common">Wild taro</name>
    <name type="synonym">Arum esculentum</name>
    <dbReference type="NCBI Taxonomy" id="4460"/>
    <lineage>
        <taxon>Eukaryota</taxon>
        <taxon>Viridiplantae</taxon>
        <taxon>Streptophyta</taxon>
        <taxon>Embryophyta</taxon>
        <taxon>Tracheophyta</taxon>
        <taxon>Spermatophyta</taxon>
        <taxon>Magnoliopsida</taxon>
        <taxon>Liliopsida</taxon>
        <taxon>Araceae</taxon>
        <taxon>Aroideae</taxon>
        <taxon>Colocasieae</taxon>
        <taxon>Colocasia</taxon>
    </lineage>
</organism>
<keyword evidence="3" id="KW-1185">Reference proteome</keyword>
<dbReference type="InterPro" id="IPR004252">
    <property type="entry name" value="Probable_transposase_24"/>
</dbReference>
<protein>
    <submittedName>
        <fullName evidence="2">Uncharacterized protein</fullName>
    </submittedName>
</protein>
<sequence length="311" mass="34220">MRVATGSSDRAADRDDRPCHVQITTEGSNLKNEVDGLRAPSPHEFSSSLVYLPGPETLGNELGPAMEVAIPTVPPPLVTSSGPSTGASTVPQAEDAVSLQEGGGSFYDATLWEVWINGFNNFPMDVQELLYQMFELDSTLWREHAPTWMRRDYWQRLCNIWAEERWHETSTTMKVNRAANLEANKHTSGSISFATHQSRLENELKWPPTFQEVFDKLHKKKGTDQYVSDKAQEVAESYSQQMIEKYVGEEKQPQLDLEATSAFTTPGAPGVQRCLGLALPGSSLGFLSGPLLGQHSCSGSVIDISTGPSCE</sequence>
<dbReference type="Proteomes" id="UP000652761">
    <property type="component" value="Unassembled WGS sequence"/>
</dbReference>
<accession>A0A843TLD1</accession>
<dbReference type="Pfam" id="PF03004">
    <property type="entry name" value="Transposase_24"/>
    <property type="match status" value="1"/>
</dbReference>
<evidence type="ECO:0000313" key="3">
    <source>
        <dbReference type="Proteomes" id="UP000652761"/>
    </source>
</evidence>
<reference evidence="2" key="1">
    <citation type="submission" date="2017-07" db="EMBL/GenBank/DDBJ databases">
        <title>Taro Niue Genome Assembly and Annotation.</title>
        <authorList>
            <person name="Atibalentja N."/>
            <person name="Keating K."/>
            <person name="Fields C.J."/>
        </authorList>
    </citation>
    <scope>NUCLEOTIDE SEQUENCE</scope>
    <source>
        <strain evidence="2">Niue_2</strain>
        <tissue evidence="2">Leaf</tissue>
    </source>
</reference>
<proteinExistence type="predicted"/>
<name>A0A843TLD1_COLES</name>
<dbReference type="EMBL" id="NMUH01000055">
    <property type="protein sequence ID" value="MQL70060.1"/>
    <property type="molecule type" value="Genomic_DNA"/>
</dbReference>
<dbReference type="AlphaFoldDB" id="A0A843TLD1"/>
<feature type="region of interest" description="Disordered" evidence="1">
    <location>
        <begin position="1"/>
        <end position="40"/>
    </location>
</feature>
<evidence type="ECO:0000256" key="1">
    <source>
        <dbReference type="SAM" id="MobiDB-lite"/>
    </source>
</evidence>
<evidence type="ECO:0000313" key="2">
    <source>
        <dbReference type="EMBL" id="MQL70060.1"/>
    </source>
</evidence>
<dbReference type="OrthoDB" id="629495at2759"/>